<dbReference type="AlphaFoldDB" id="A0A8H7SJG8"/>
<evidence type="ECO:0008006" key="6">
    <source>
        <dbReference type="Google" id="ProtNLM"/>
    </source>
</evidence>
<keyword evidence="5" id="KW-1185">Reference proteome</keyword>
<dbReference type="SUPFAM" id="SSF48452">
    <property type="entry name" value="TPR-like"/>
    <property type="match status" value="2"/>
</dbReference>
<evidence type="ECO:0000256" key="3">
    <source>
        <dbReference type="SAM" id="MobiDB-lite"/>
    </source>
</evidence>
<comment type="function">
    <text evidence="1">Involved in endocytosis.</text>
</comment>
<feature type="region of interest" description="Disordered" evidence="3">
    <location>
        <begin position="694"/>
        <end position="793"/>
    </location>
</feature>
<evidence type="ECO:0000256" key="1">
    <source>
        <dbReference type="ARBA" id="ARBA00002550"/>
    </source>
</evidence>
<comment type="similarity">
    <text evidence="2">Belongs to the YPP1 family.</text>
</comment>
<dbReference type="Pfam" id="PF13181">
    <property type="entry name" value="TPR_8"/>
    <property type="match status" value="1"/>
</dbReference>
<dbReference type="PANTHER" id="PTHR23083">
    <property type="entry name" value="TETRATRICOPEPTIDE REPEAT PROTEIN, TPR"/>
    <property type="match status" value="1"/>
</dbReference>
<protein>
    <recommendedName>
        <fullName evidence="6">Cargo-transport protein ypp1</fullName>
    </recommendedName>
</protein>
<reference evidence="4" key="1">
    <citation type="submission" date="2021-01" db="EMBL/GenBank/DDBJ databases">
        <title>Metabolic potential, ecology and presence of endohyphal bacteria is reflected in genomic diversity of Mucoromycotina.</title>
        <authorList>
            <person name="Muszewska A."/>
            <person name="Okrasinska A."/>
            <person name="Steczkiewicz K."/>
            <person name="Drgas O."/>
            <person name="Orlowska M."/>
            <person name="Perlinska-Lenart U."/>
            <person name="Aleksandrzak-Piekarczyk T."/>
            <person name="Szatraj K."/>
            <person name="Zielenkiewicz U."/>
            <person name="Pilsyk S."/>
            <person name="Malc E."/>
            <person name="Mieczkowski P."/>
            <person name="Kruszewska J.S."/>
            <person name="Biernat P."/>
            <person name="Pawlowska J."/>
        </authorList>
    </citation>
    <scope>NUCLEOTIDE SEQUENCE</scope>
    <source>
        <strain evidence="4">WA0000018081</strain>
    </source>
</reference>
<dbReference type="Proteomes" id="UP000613177">
    <property type="component" value="Unassembled WGS sequence"/>
</dbReference>
<accession>A0A8H7SJG8</accession>
<dbReference type="SMART" id="SM00028">
    <property type="entry name" value="TPR"/>
    <property type="match status" value="4"/>
</dbReference>
<dbReference type="InterPro" id="IPR019734">
    <property type="entry name" value="TPR_rpt"/>
</dbReference>
<proteinExistence type="inferred from homology"/>
<comment type="caution">
    <text evidence="4">The sequence shown here is derived from an EMBL/GenBank/DDBJ whole genome shotgun (WGS) entry which is preliminary data.</text>
</comment>
<dbReference type="InterPro" id="IPR051722">
    <property type="entry name" value="Endocytosis_PI4K-reg_protein"/>
</dbReference>
<evidence type="ECO:0000313" key="4">
    <source>
        <dbReference type="EMBL" id="KAG2229620.1"/>
    </source>
</evidence>
<evidence type="ECO:0000313" key="5">
    <source>
        <dbReference type="Proteomes" id="UP000613177"/>
    </source>
</evidence>
<dbReference type="PANTHER" id="PTHR23083:SF464">
    <property type="entry name" value="TETRATRICOPEPTIDE REPEAT DOMAIN 7, ISOFORM A"/>
    <property type="match status" value="1"/>
</dbReference>
<dbReference type="EMBL" id="JAEPRE010000257">
    <property type="protein sequence ID" value="KAG2229620.1"/>
    <property type="molecule type" value="Genomic_DNA"/>
</dbReference>
<dbReference type="Gene3D" id="1.25.40.10">
    <property type="entry name" value="Tetratricopeptide repeat domain"/>
    <property type="match status" value="3"/>
</dbReference>
<sequence length="1068" mass="120247">MDQKKTSLLEEIDLARCRAQWSTSLELSKKYKKLLPEDSVLDTTITTEVELIQLLKSTFDIEKKGWDVIHQHDDLVHIALLPIISPKKVAHLIKRLDFLNLEQNENVELTSTDNWQTQFSKILLARIYFESGQYELALTALQNLALRIEDVQTGYGLVLLVQARAIKGICLEKSQNYEAAIEAYDAAWNAVELQPQERGVMLSFWIEECLYRGILLRLRLNHSVKDTLGMMRAYIQLVSSHWSPHWRMFRRWVIFKFYVDYLVKVYQDNTYIPPTKNTSTDVPDEFAAFEELSVLMNLFRSLFTIITPNLNAKAQSEYGMSLANMMMESHNIMGWGEINHIRRVLQVSFYNLCSIKYTNHIYIHIYIYIYNSTCIKLKLGSLEEAKFALRAYLDLMGVPDFDTGYILDDTIGILHGETINPEEKDSATDTTKALTTTSKANRIITRLPDYANESIDSIIDVLLSGVKLYGHEEQNGKLAAYLSDLALDLLIESDTKTKLCRVYRARGTSYGLIASQCEDHDLRARHHEESIRSLETSISIYSCWKSYYELALQQALVRDTHAAINSISKSIELRPDHVESWHLLALLYSCKRTDDLPKALKTLEAGLQLSTKNVSSATSIPVFSWNSNEINASDLYKKAESYLSIRMSQLTIKEAMEGPENIMDQYKELFEIYTQLTQELGITAVVEEVASPVPVPASPTRKRKTSLSLIRRTSLNSVKSSSSTGTDARPRASSVEESSRPHPQRSNSEIEYLSDDSSVSTSLTRQSSARRSSNRIQPPIASSVHRANSTLNDSELKKRSLQLIDLGLARRIGTAAANPAQHNGKQHDSSRSLVSESGVNSSAISLASLLTPAYSMGSLRSNSVSSRTSKAVTRDGLIVSTFHQHHQAFEIRQKTRWHGLLVTLWLMSTKTFIKAGLLEEANKALGEAEQLGLGDPGVWYQLGQLSLKARDLIEAKKKKSNQDTKAIKEMNHVAADAFEKALVLDADHVPSQVAKASLLLDSQKDLADGLLQQITLGLGWDSAEAWYQHAKLHSALGSLGRAKTCYLFALELNDTEPLRNLNILPRFI</sequence>
<gene>
    <name evidence="4" type="ORF">INT48_004081</name>
</gene>
<dbReference type="InterPro" id="IPR011990">
    <property type="entry name" value="TPR-like_helical_dom_sf"/>
</dbReference>
<name>A0A8H7SJG8_9FUNG</name>
<organism evidence="4 5">
    <name type="scientific">Thamnidium elegans</name>
    <dbReference type="NCBI Taxonomy" id="101142"/>
    <lineage>
        <taxon>Eukaryota</taxon>
        <taxon>Fungi</taxon>
        <taxon>Fungi incertae sedis</taxon>
        <taxon>Mucoromycota</taxon>
        <taxon>Mucoromycotina</taxon>
        <taxon>Mucoromycetes</taxon>
        <taxon>Mucorales</taxon>
        <taxon>Mucorineae</taxon>
        <taxon>Mucoraceae</taxon>
        <taxon>Thamnidium</taxon>
    </lineage>
</organism>
<feature type="compositionally biased region" description="Low complexity" evidence="3">
    <location>
        <begin position="714"/>
        <end position="723"/>
    </location>
</feature>
<evidence type="ECO:0000256" key="2">
    <source>
        <dbReference type="ARBA" id="ARBA00038251"/>
    </source>
</evidence>
<feature type="compositionally biased region" description="Low complexity" evidence="3">
    <location>
        <begin position="755"/>
        <end position="767"/>
    </location>
</feature>